<dbReference type="GO" id="GO:0052621">
    <property type="term" value="F:diguanylate cyclase activity"/>
    <property type="evidence" value="ECO:0007669"/>
    <property type="project" value="UniProtKB-EC"/>
</dbReference>
<evidence type="ECO:0000256" key="3">
    <source>
        <dbReference type="ARBA" id="ARBA00034247"/>
    </source>
</evidence>
<dbReference type="GO" id="GO:1902201">
    <property type="term" value="P:negative regulation of bacterial-type flagellum-dependent cell motility"/>
    <property type="evidence" value="ECO:0007669"/>
    <property type="project" value="TreeGrafter"/>
</dbReference>
<dbReference type="KEGG" id="mbur:EQU24_15980"/>
<keyword evidence="4" id="KW-1133">Transmembrane helix</keyword>
<evidence type="ECO:0000259" key="5">
    <source>
        <dbReference type="PROSITE" id="PS50887"/>
    </source>
</evidence>
<reference evidence="7" key="1">
    <citation type="journal article" date="2019" name="J. Bacteriol.">
        <title>A Mutagenic Screen Identifies a TonB-Dependent Receptor Required for the Lanthanide Metal Switch in the Type I Methanotroph 'Methylotuvimicrobium buryatense' 5GB1C.</title>
        <authorList>
            <person name="Groom J.D."/>
            <person name="Ford S.M."/>
            <person name="Pesesky M.W."/>
            <person name="Lidstrom M.E."/>
        </authorList>
    </citation>
    <scope>NUCLEOTIDE SEQUENCE [LARGE SCALE GENOMIC DNA]</scope>
    <source>
        <strain evidence="7">5GB1C</strain>
    </source>
</reference>
<dbReference type="PANTHER" id="PTHR45138:SF9">
    <property type="entry name" value="DIGUANYLATE CYCLASE DGCM-RELATED"/>
    <property type="match status" value="1"/>
</dbReference>
<gene>
    <name evidence="6" type="ORF">EQU24_15980</name>
</gene>
<evidence type="ECO:0000313" key="6">
    <source>
        <dbReference type="EMBL" id="QCW83571.1"/>
    </source>
</evidence>
<dbReference type="PANTHER" id="PTHR45138">
    <property type="entry name" value="REGULATORY COMPONENTS OF SENSORY TRANSDUCTION SYSTEM"/>
    <property type="match status" value="1"/>
</dbReference>
<dbReference type="EMBL" id="CP035467">
    <property type="protein sequence ID" value="QCW83571.1"/>
    <property type="molecule type" value="Genomic_DNA"/>
</dbReference>
<accession>A0A4P9UT39</accession>
<dbReference type="SUPFAM" id="SSF55073">
    <property type="entry name" value="Nucleotide cyclase"/>
    <property type="match status" value="1"/>
</dbReference>
<comment type="catalytic activity">
    <reaction evidence="3">
        <text>2 GTP = 3',3'-c-di-GMP + 2 diphosphate</text>
        <dbReference type="Rhea" id="RHEA:24898"/>
        <dbReference type="ChEBI" id="CHEBI:33019"/>
        <dbReference type="ChEBI" id="CHEBI:37565"/>
        <dbReference type="ChEBI" id="CHEBI:58805"/>
        <dbReference type="EC" id="2.7.7.65"/>
    </reaction>
</comment>
<feature type="domain" description="GGDEF" evidence="5">
    <location>
        <begin position="227"/>
        <end position="363"/>
    </location>
</feature>
<dbReference type="GO" id="GO:0005886">
    <property type="term" value="C:plasma membrane"/>
    <property type="evidence" value="ECO:0007669"/>
    <property type="project" value="TreeGrafter"/>
</dbReference>
<dbReference type="EC" id="2.7.7.65" evidence="2"/>
<dbReference type="FunFam" id="3.30.70.270:FF:000001">
    <property type="entry name" value="Diguanylate cyclase domain protein"/>
    <property type="match status" value="1"/>
</dbReference>
<feature type="transmembrane region" description="Helical" evidence="4">
    <location>
        <begin position="159"/>
        <end position="177"/>
    </location>
</feature>
<dbReference type="InterPro" id="IPR050469">
    <property type="entry name" value="Diguanylate_Cyclase"/>
</dbReference>
<keyword evidence="4" id="KW-0472">Membrane</keyword>
<dbReference type="Proteomes" id="UP000305881">
    <property type="component" value="Chromosome"/>
</dbReference>
<organism evidence="6 7">
    <name type="scientific">Methylotuvimicrobium buryatense</name>
    <name type="common">Methylomicrobium buryatense</name>
    <dbReference type="NCBI Taxonomy" id="95641"/>
    <lineage>
        <taxon>Bacteria</taxon>
        <taxon>Pseudomonadati</taxon>
        <taxon>Pseudomonadota</taxon>
        <taxon>Gammaproteobacteria</taxon>
        <taxon>Methylococcales</taxon>
        <taxon>Methylococcaceae</taxon>
        <taxon>Methylotuvimicrobium</taxon>
    </lineage>
</organism>
<name>A0A4P9UT39_METBY</name>
<dbReference type="STRING" id="675511.GCA_000341735_04257"/>
<feature type="transmembrane region" description="Helical" evidence="4">
    <location>
        <begin position="135"/>
        <end position="153"/>
    </location>
</feature>
<feature type="transmembrane region" description="Helical" evidence="4">
    <location>
        <begin position="45"/>
        <end position="62"/>
    </location>
</feature>
<keyword evidence="7" id="KW-1185">Reference proteome</keyword>
<protein>
    <recommendedName>
        <fullName evidence="2">diguanylate cyclase</fullName>
        <ecNumber evidence="2">2.7.7.65</ecNumber>
    </recommendedName>
</protein>
<dbReference type="GO" id="GO:0043709">
    <property type="term" value="P:cell adhesion involved in single-species biofilm formation"/>
    <property type="evidence" value="ECO:0007669"/>
    <property type="project" value="TreeGrafter"/>
</dbReference>
<evidence type="ECO:0000256" key="1">
    <source>
        <dbReference type="ARBA" id="ARBA00001946"/>
    </source>
</evidence>
<comment type="cofactor">
    <cofactor evidence="1">
        <name>Mg(2+)</name>
        <dbReference type="ChEBI" id="CHEBI:18420"/>
    </cofactor>
</comment>
<dbReference type="Pfam" id="PF00990">
    <property type="entry name" value="GGDEF"/>
    <property type="match status" value="1"/>
</dbReference>
<dbReference type="OrthoDB" id="9813903at2"/>
<dbReference type="SMART" id="SM00267">
    <property type="entry name" value="GGDEF"/>
    <property type="match status" value="1"/>
</dbReference>
<keyword evidence="4" id="KW-0812">Transmembrane</keyword>
<dbReference type="PROSITE" id="PS50887">
    <property type="entry name" value="GGDEF"/>
    <property type="match status" value="1"/>
</dbReference>
<evidence type="ECO:0000256" key="4">
    <source>
        <dbReference type="SAM" id="Phobius"/>
    </source>
</evidence>
<dbReference type="InterPro" id="IPR043128">
    <property type="entry name" value="Rev_trsase/Diguanyl_cyclase"/>
</dbReference>
<evidence type="ECO:0000313" key="7">
    <source>
        <dbReference type="Proteomes" id="UP000305881"/>
    </source>
</evidence>
<dbReference type="Gene3D" id="3.30.70.270">
    <property type="match status" value="1"/>
</dbReference>
<evidence type="ECO:0000256" key="2">
    <source>
        <dbReference type="ARBA" id="ARBA00012528"/>
    </source>
</evidence>
<dbReference type="RefSeq" id="WP_017842626.1">
    <property type="nucleotide sequence ID" value="NZ_CP035467.1"/>
</dbReference>
<dbReference type="AlphaFoldDB" id="A0A4P9UT39"/>
<dbReference type="InterPro" id="IPR000160">
    <property type="entry name" value="GGDEF_dom"/>
</dbReference>
<dbReference type="CDD" id="cd01949">
    <property type="entry name" value="GGDEF"/>
    <property type="match status" value="1"/>
</dbReference>
<dbReference type="NCBIfam" id="TIGR00254">
    <property type="entry name" value="GGDEF"/>
    <property type="match status" value="1"/>
</dbReference>
<dbReference type="InterPro" id="IPR029787">
    <property type="entry name" value="Nucleotide_cyclase"/>
</dbReference>
<sequence>MIDPHRLSTQLIRHLYRHSTRDLAVHCAHTGLIAAYLWFELPLSIWGAWLAIALLAGFWHWYRSTQALRHIPDDTIKGDTIVPDIVAAGIAGLSLGVSALLFPLLSLDTRLFVFMMLSAVAAAAMPRLSTLPSVYAAFLFGILLPLIGILIVMDNEPGLSSIPAVLILGGSLFYSAYRLHSDLMDGLLSRFGLENEAGQDKLTGLANRRRFDFVLQQEWAHALRYGTPISLIIMDIDFFKKFNDHYGHQEGDDCLEQVAGALAESVKRAIDLVARYGGEEFVVLLSKTARDDAYAVGERMRQAVEDLEIAHEQSTLGHVTISLGGFTTFAREDMKAEDLVKLADKALYRSKESGRNRVTWYDPKLDDPETAEL</sequence>
<feature type="transmembrane region" description="Helical" evidence="4">
    <location>
        <begin position="82"/>
        <end position="105"/>
    </location>
</feature>
<proteinExistence type="predicted"/>